<dbReference type="InterPro" id="IPR017853">
    <property type="entry name" value="GH"/>
</dbReference>
<accession>A0ABP4P5D9</accession>
<dbReference type="EMBL" id="BAAAQD010000051">
    <property type="protein sequence ID" value="GAA1574127.1"/>
    <property type="molecule type" value="Genomic_DNA"/>
</dbReference>
<dbReference type="Proteomes" id="UP001501470">
    <property type="component" value="Unassembled WGS sequence"/>
</dbReference>
<name>A0ABP4P5D9_9ACTN</name>
<gene>
    <name evidence="2" type="ORF">GCM10009827_115010</name>
</gene>
<proteinExistence type="predicted"/>
<comment type="caution">
    <text evidence="2">The sequence shown here is derived from an EMBL/GenBank/DDBJ whole genome shotgun (WGS) entry which is preliminary data.</text>
</comment>
<organism evidence="2 3">
    <name type="scientific">Dactylosporangium maewongense</name>
    <dbReference type="NCBI Taxonomy" id="634393"/>
    <lineage>
        <taxon>Bacteria</taxon>
        <taxon>Bacillati</taxon>
        <taxon>Actinomycetota</taxon>
        <taxon>Actinomycetes</taxon>
        <taxon>Micromonosporales</taxon>
        <taxon>Micromonosporaceae</taxon>
        <taxon>Dactylosporangium</taxon>
    </lineage>
</organism>
<dbReference type="InterPro" id="IPR031768">
    <property type="entry name" value="CBM60_xylan-bd"/>
</dbReference>
<evidence type="ECO:0000313" key="2">
    <source>
        <dbReference type="EMBL" id="GAA1574127.1"/>
    </source>
</evidence>
<dbReference type="Pfam" id="PF16841">
    <property type="entry name" value="CBM60"/>
    <property type="match status" value="1"/>
</dbReference>
<evidence type="ECO:0000313" key="3">
    <source>
        <dbReference type="Proteomes" id="UP001501470"/>
    </source>
</evidence>
<evidence type="ECO:0000259" key="1">
    <source>
        <dbReference type="Pfam" id="PF16841"/>
    </source>
</evidence>
<protein>
    <recommendedName>
        <fullName evidence="1">Carbohydrate binding module xylan-binding domain-containing protein</fullName>
    </recommendedName>
</protein>
<dbReference type="SUPFAM" id="SSF51445">
    <property type="entry name" value="(Trans)glycosidases"/>
    <property type="match status" value="1"/>
</dbReference>
<keyword evidence="3" id="KW-1185">Reference proteome</keyword>
<feature type="domain" description="Carbohydrate binding module xylan-binding" evidence="1">
    <location>
        <begin position="78"/>
        <end position="153"/>
    </location>
</feature>
<sequence length="454" mass="48472">MRWIQYVSITTVLLGYGLFVHATGTGLTTVDLEAESMRVTSGAAGTYRDPEANGGKALQMWTDATASAELTVPAGAQLVVRARGDQCSGAPAMRVQVDGRLVETVQVHASSWADYAIAGSWGAGAHTLSLSFANDLATDACDRNLHLDRAVFDTSDPASSPRAQARVLWGLGPGIGDAVAAPLYRDTGMGMVTTWYNGPGDLAWISGYARPSTISDLYGSGKAVELVVWLADHPEYAVSEQFQRDIKVVTSALKGSGPHFGPLYVVLFTEWETYSSDPGYPARLKAAYLEAAAAVRAEYAGARVALGFGGYLWGSWGDRDLSFWSDAIAASDFTAVQQMHACDYEHDGQSALVPQIQTSVRQLGSYGKRVMISHFKLWGSPECQVKAFTKFTETVLTDSSMAALTNDGLFAWNFMPDHYLDDPGPIRGASAGLIGRYSASLPPSLNTPTAGLPG</sequence>
<reference evidence="3" key="1">
    <citation type="journal article" date="2019" name="Int. J. Syst. Evol. Microbiol.">
        <title>The Global Catalogue of Microorganisms (GCM) 10K type strain sequencing project: providing services to taxonomists for standard genome sequencing and annotation.</title>
        <authorList>
            <consortium name="The Broad Institute Genomics Platform"/>
            <consortium name="The Broad Institute Genome Sequencing Center for Infectious Disease"/>
            <person name="Wu L."/>
            <person name="Ma J."/>
        </authorList>
    </citation>
    <scope>NUCLEOTIDE SEQUENCE [LARGE SCALE GENOMIC DNA]</scope>
    <source>
        <strain evidence="3">JCM 15933</strain>
    </source>
</reference>
<dbReference type="Gene3D" id="2.60.60.40">
    <property type="match status" value="1"/>
</dbReference>